<dbReference type="RefSeq" id="WP_148976700.1">
    <property type="nucleotide sequence ID" value="NZ_JBNIKT010000011.1"/>
</dbReference>
<accession>A0A5D4QXK5</accession>
<evidence type="ECO:0000313" key="1">
    <source>
        <dbReference type="EMBL" id="TYS43149.1"/>
    </source>
</evidence>
<dbReference type="EMBL" id="VTER01000014">
    <property type="protein sequence ID" value="TYS43149.1"/>
    <property type="molecule type" value="Genomic_DNA"/>
</dbReference>
<reference evidence="1 2" key="1">
    <citation type="submission" date="2019-08" db="EMBL/GenBank/DDBJ databases">
        <title>Bacillus genomes from the desert of Cuatro Cienegas, Coahuila.</title>
        <authorList>
            <person name="Olmedo-Alvarez G."/>
        </authorList>
    </citation>
    <scope>NUCLEOTIDE SEQUENCE [LARGE SCALE GENOMIC DNA]</scope>
    <source>
        <strain evidence="1 2">CH446_14T</strain>
    </source>
</reference>
<evidence type="ECO:0000313" key="2">
    <source>
        <dbReference type="Proteomes" id="UP000322139"/>
    </source>
</evidence>
<proteinExistence type="predicted"/>
<evidence type="ECO:0008006" key="3">
    <source>
        <dbReference type="Google" id="ProtNLM"/>
    </source>
</evidence>
<gene>
    <name evidence="1" type="ORF">FZD51_21930</name>
</gene>
<sequence>MNHQFAVLEAFRHEYPVCRACCAAKAPGPLDLKKGDVLSITCEKKYVDLLGWFFLIDINGERQVYMSISDLEDYYLTGKICSFFDLALKINHLSYKVNQSLDCRNKKEFGMYSEQLRQWKEFQESVYGKDKEKV</sequence>
<dbReference type="Proteomes" id="UP000322139">
    <property type="component" value="Unassembled WGS sequence"/>
</dbReference>
<organism evidence="1 2">
    <name type="scientific">Bacillus infantis</name>
    <dbReference type="NCBI Taxonomy" id="324767"/>
    <lineage>
        <taxon>Bacteria</taxon>
        <taxon>Bacillati</taxon>
        <taxon>Bacillota</taxon>
        <taxon>Bacilli</taxon>
        <taxon>Bacillales</taxon>
        <taxon>Bacillaceae</taxon>
        <taxon>Bacillus</taxon>
    </lineage>
</organism>
<protein>
    <recommendedName>
        <fullName evidence="3">IDEAL domain-containing protein</fullName>
    </recommendedName>
</protein>
<comment type="caution">
    <text evidence="1">The sequence shown here is derived from an EMBL/GenBank/DDBJ whole genome shotgun (WGS) entry which is preliminary data.</text>
</comment>
<name>A0A5D4QXK5_9BACI</name>
<dbReference type="AlphaFoldDB" id="A0A5D4QXK5"/>